<gene>
    <name evidence="2" type="ordered locus">Hore_08230</name>
</gene>
<name>B8CWB1_HALOH</name>
<dbReference type="AlphaFoldDB" id="B8CWB1"/>
<reference evidence="2 3" key="1">
    <citation type="journal article" date="2009" name="PLoS ONE">
        <title>Genome analysis of the anaerobic thermohalophilic bacterium Halothermothrix orenii.</title>
        <authorList>
            <person name="Mavromatis K."/>
            <person name="Ivanova N."/>
            <person name="Anderson I."/>
            <person name="Lykidis A."/>
            <person name="Hooper S.D."/>
            <person name="Sun H."/>
            <person name="Kunin V."/>
            <person name="Lapidus A."/>
            <person name="Hugenholtz P."/>
            <person name="Patel B."/>
            <person name="Kyrpides N.C."/>
        </authorList>
    </citation>
    <scope>NUCLEOTIDE SEQUENCE [LARGE SCALE GENOMIC DNA]</scope>
    <source>
        <strain evidence="3">H 168 / OCM 544 / DSM 9562</strain>
    </source>
</reference>
<evidence type="ECO:0000256" key="1">
    <source>
        <dbReference type="ARBA" id="ARBA00009820"/>
    </source>
</evidence>
<dbReference type="SUPFAM" id="SSF82171">
    <property type="entry name" value="DPP6 N-terminal domain-like"/>
    <property type="match status" value="1"/>
</dbReference>
<dbReference type="InterPro" id="IPR011659">
    <property type="entry name" value="WD40"/>
</dbReference>
<organism evidence="2 3">
    <name type="scientific">Halothermothrix orenii (strain H 168 / OCM 544 / DSM 9562)</name>
    <dbReference type="NCBI Taxonomy" id="373903"/>
    <lineage>
        <taxon>Bacteria</taxon>
        <taxon>Bacillati</taxon>
        <taxon>Bacillota</taxon>
        <taxon>Clostridia</taxon>
        <taxon>Halanaerobiales</taxon>
        <taxon>Halothermotrichaceae</taxon>
        <taxon>Halothermothrix</taxon>
    </lineage>
</organism>
<dbReference type="eggNOG" id="COG0823">
    <property type="taxonomic scope" value="Bacteria"/>
</dbReference>
<sequence length="918" mass="106629">MDLGYRKCLFFLVILLIMVTSPVLAGKWYTMKTDHFIINFQKDNAMAAYKVSRIAEDVHDKLIRFMEYEPVTKTYINIFDDADMANGSADVICFNRINVYLRKPDIYSGMVGYSESWLRLVITHEYTHILHLDMNEGASRFYRHILGKIPILTTPNILQPWWLIEGYTTYTETKFTNGGRGKGDIYSMYIRTAALQDKLYSVDKVSGKYDLSSWPTGGIPVYIYGLSICRYIAKEYGEDKLVEISHKFCEEPQEGINKVIEKVLGIEVDELYKSWKFEQKRKAIELNERIETEGRTEITRLTEHGYFTLNPSVSPDGKKVAYYHYYNKFSAIRILTEDGRDYQLVPAISSSDGNITWSPDGKKLVYAKQDVYKKVYNYYDLYMYDFTTDREIRLTRGERAYAPVFKDNNTIIYLTQDKGITSIKKIDLKTRQTSTILKGNSSFSFSSLDISPDGNKAVLSVMYNSKKDLYLYSFEDKVLKPLIDDNHIEVFPVWSPDGKYVVFSSDRNGRFNLYALDMVTKNLYRITNLFTGAFKPSFRNKDEIVFVGYSLDGYDLYSVRLDRVEWKRVGKLNFVNRRRIIKIKEEEDSPDYWFEKLKTSYRVREYSPFPSLYPKYIMPNFSLIYTSEGTSLDTGFTTYGKDALEKHSYSMSFNYHNKSPEPSFDFQYSYQPGTFLLSLTTNQSLIKDGDWVRERNVDIMLGYPLINKSFYYHLLLLNSVYHDEYCYDNKDVDSYTLYGTGWRYGGITGSGPVQNSLYWGIDSYWKKDNIEEYKVEMSADNYLELNKKTTLAGRLIIGYNKIDDFSLGQGNLVRAFREEPLKGSKLAIFNLELRKELINIESGPGVYPVFYDDLNGTLFYDFGLTGDNEYDVIPVVGGELGLEISQLYGLMNLELVLGFGHDLEYESSNLYIRIGKYF</sequence>
<dbReference type="KEGG" id="hor:Hore_08230"/>
<evidence type="ECO:0000313" key="2">
    <source>
        <dbReference type="EMBL" id="ACL69580.1"/>
    </source>
</evidence>
<dbReference type="Proteomes" id="UP000000719">
    <property type="component" value="Chromosome"/>
</dbReference>
<keyword evidence="3" id="KW-1185">Reference proteome</keyword>
<comment type="similarity">
    <text evidence="1">Belongs to the TolB family.</text>
</comment>
<dbReference type="Gene3D" id="2.40.160.50">
    <property type="entry name" value="membrane protein fhac: a member of the omp85/tpsb transporter family"/>
    <property type="match status" value="1"/>
</dbReference>
<dbReference type="PANTHER" id="PTHR36842">
    <property type="entry name" value="PROTEIN TOLB HOMOLOG"/>
    <property type="match status" value="1"/>
</dbReference>
<accession>B8CWB1</accession>
<dbReference type="PANTHER" id="PTHR36842:SF1">
    <property type="entry name" value="PROTEIN TOLB"/>
    <property type="match status" value="1"/>
</dbReference>
<dbReference type="OrthoDB" id="108903at2"/>
<evidence type="ECO:0000313" key="3">
    <source>
        <dbReference type="Proteomes" id="UP000000719"/>
    </source>
</evidence>
<protein>
    <submittedName>
        <fullName evidence="2">WD40 domain protein beta Propeller</fullName>
    </submittedName>
</protein>
<dbReference type="Pfam" id="PF07676">
    <property type="entry name" value="PD40"/>
    <property type="match status" value="3"/>
</dbReference>
<dbReference type="HOGENOM" id="CLU_012701_0_0_9"/>
<dbReference type="EMBL" id="CP001098">
    <property type="protein sequence ID" value="ACL69580.1"/>
    <property type="molecule type" value="Genomic_DNA"/>
</dbReference>
<dbReference type="Gene3D" id="2.120.10.30">
    <property type="entry name" value="TolB, C-terminal domain"/>
    <property type="match status" value="2"/>
</dbReference>
<dbReference type="InterPro" id="IPR011042">
    <property type="entry name" value="6-blade_b-propeller_TolB-like"/>
</dbReference>
<proteinExistence type="inferred from homology"/>
<dbReference type="STRING" id="373903.Hore_08230"/>